<organism evidence="1">
    <name type="scientific">Anguilla anguilla</name>
    <name type="common">European freshwater eel</name>
    <name type="synonym">Muraena anguilla</name>
    <dbReference type="NCBI Taxonomy" id="7936"/>
    <lineage>
        <taxon>Eukaryota</taxon>
        <taxon>Metazoa</taxon>
        <taxon>Chordata</taxon>
        <taxon>Craniata</taxon>
        <taxon>Vertebrata</taxon>
        <taxon>Euteleostomi</taxon>
        <taxon>Actinopterygii</taxon>
        <taxon>Neopterygii</taxon>
        <taxon>Teleostei</taxon>
        <taxon>Anguilliformes</taxon>
        <taxon>Anguillidae</taxon>
        <taxon>Anguilla</taxon>
    </lineage>
</organism>
<accession>A0A0E9TM81</accession>
<dbReference type="AlphaFoldDB" id="A0A0E9TM81"/>
<protein>
    <submittedName>
        <fullName evidence="1">Uncharacterized protein</fullName>
    </submittedName>
</protein>
<dbReference type="EMBL" id="GBXM01054607">
    <property type="protein sequence ID" value="JAH53970.1"/>
    <property type="molecule type" value="Transcribed_RNA"/>
</dbReference>
<proteinExistence type="predicted"/>
<reference evidence="1" key="2">
    <citation type="journal article" date="2015" name="Fish Shellfish Immunol.">
        <title>Early steps in the European eel (Anguilla anguilla)-Vibrio vulnificus interaction in the gills: Role of the RtxA13 toxin.</title>
        <authorList>
            <person name="Callol A."/>
            <person name="Pajuelo D."/>
            <person name="Ebbesson L."/>
            <person name="Teles M."/>
            <person name="MacKenzie S."/>
            <person name="Amaro C."/>
        </authorList>
    </citation>
    <scope>NUCLEOTIDE SEQUENCE</scope>
</reference>
<reference evidence="1" key="1">
    <citation type="submission" date="2014-11" db="EMBL/GenBank/DDBJ databases">
        <authorList>
            <person name="Amaro Gonzalez C."/>
        </authorList>
    </citation>
    <scope>NUCLEOTIDE SEQUENCE</scope>
</reference>
<name>A0A0E9TM81_ANGAN</name>
<evidence type="ECO:0000313" key="1">
    <source>
        <dbReference type="EMBL" id="JAH53970.1"/>
    </source>
</evidence>
<sequence>MCICFCSKCLTCRNIVLKVQPAMSFLKPFSTF</sequence>